<feature type="domain" description="PLAT" evidence="6">
    <location>
        <begin position="31"/>
        <end position="149"/>
    </location>
</feature>
<dbReference type="InterPro" id="IPR036226">
    <property type="entry name" value="LipOase_C_sf"/>
</dbReference>
<reference evidence="9" key="1">
    <citation type="submission" date="2025-08" db="UniProtKB">
        <authorList>
            <consortium name="RefSeq"/>
        </authorList>
    </citation>
    <scope>IDENTIFICATION</scope>
</reference>
<dbReference type="Gene3D" id="3.10.450.60">
    <property type="match status" value="1"/>
</dbReference>
<proteinExistence type="predicted"/>
<evidence type="ECO:0000256" key="5">
    <source>
        <dbReference type="PROSITE-ProRule" id="PRU00152"/>
    </source>
</evidence>
<dbReference type="PROSITE" id="PS00081">
    <property type="entry name" value="LIPOXYGENASE_2"/>
    <property type="match status" value="1"/>
</dbReference>
<dbReference type="RefSeq" id="XP_014670639.1">
    <property type="nucleotide sequence ID" value="XM_014815153.1"/>
</dbReference>
<dbReference type="Proteomes" id="UP000695022">
    <property type="component" value="Unplaced"/>
</dbReference>
<dbReference type="SUPFAM" id="SSF48484">
    <property type="entry name" value="Lipoxigenase"/>
    <property type="match status" value="1"/>
</dbReference>
<evidence type="ECO:0000256" key="2">
    <source>
        <dbReference type="ARBA" id="ARBA00022964"/>
    </source>
</evidence>
<dbReference type="GeneID" id="106811509"/>
<keyword evidence="2" id="KW-0223">Dioxygenase</keyword>
<evidence type="ECO:0000256" key="3">
    <source>
        <dbReference type="ARBA" id="ARBA00023002"/>
    </source>
</evidence>
<evidence type="ECO:0000256" key="1">
    <source>
        <dbReference type="ARBA" id="ARBA00022723"/>
    </source>
</evidence>
<protein>
    <submittedName>
        <fullName evidence="9">Arachidonate 5-lipoxygenase-like</fullName>
    </submittedName>
</protein>
<dbReference type="Gene3D" id="1.20.245.10">
    <property type="entry name" value="Lipoxygenase-1, Domain 5"/>
    <property type="match status" value="2"/>
</dbReference>
<evidence type="ECO:0000259" key="7">
    <source>
        <dbReference type="PROSITE" id="PS51393"/>
    </source>
</evidence>
<dbReference type="PANTHER" id="PTHR11771">
    <property type="entry name" value="LIPOXYGENASE"/>
    <property type="match status" value="1"/>
</dbReference>
<comment type="caution">
    <text evidence="5">Lacks conserved residue(s) required for the propagation of feature annotation.</text>
</comment>
<dbReference type="InterPro" id="IPR000907">
    <property type="entry name" value="LipOase"/>
</dbReference>
<dbReference type="Pfam" id="PF01477">
    <property type="entry name" value="PLAT"/>
    <property type="match status" value="1"/>
</dbReference>
<dbReference type="CDD" id="cd00113">
    <property type="entry name" value="PLAT"/>
    <property type="match status" value="1"/>
</dbReference>
<evidence type="ECO:0000313" key="8">
    <source>
        <dbReference type="Proteomes" id="UP000695022"/>
    </source>
</evidence>
<name>A0ABM1EEL8_PRICU</name>
<gene>
    <name evidence="9" type="primary">LOC106811509</name>
</gene>
<dbReference type="PRINTS" id="PR00087">
    <property type="entry name" value="LIPOXYGENASE"/>
</dbReference>
<dbReference type="InterPro" id="IPR020834">
    <property type="entry name" value="LipOase_CS"/>
</dbReference>
<evidence type="ECO:0000313" key="9">
    <source>
        <dbReference type="RefSeq" id="XP_014670639.1"/>
    </source>
</evidence>
<organism evidence="8 9">
    <name type="scientific">Priapulus caudatus</name>
    <name type="common">Priapulid worm</name>
    <dbReference type="NCBI Taxonomy" id="37621"/>
    <lineage>
        <taxon>Eukaryota</taxon>
        <taxon>Metazoa</taxon>
        <taxon>Ecdysozoa</taxon>
        <taxon>Scalidophora</taxon>
        <taxon>Priapulida</taxon>
        <taxon>Priapulimorpha</taxon>
        <taxon>Priapulimorphida</taxon>
        <taxon>Priapulidae</taxon>
        <taxon>Priapulus</taxon>
    </lineage>
</organism>
<evidence type="ECO:0000256" key="4">
    <source>
        <dbReference type="ARBA" id="ARBA00023098"/>
    </source>
</evidence>
<keyword evidence="8" id="KW-1185">Reference proteome</keyword>
<dbReference type="InterPro" id="IPR013819">
    <property type="entry name" value="LipOase_C"/>
</dbReference>
<feature type="non-terminal residue" evidence="9">
    <location>
        <position position="430"/>
    </location>
</feature>
<accession>A0ABM1EEL8</accession>
<feature type="domain" description="Lipoxygenase" evidence="7">
    <location>
        <begin position="140"/>
        <end position="430"/>
    </location>
</feature>
<dbReference type="PROSITE" id="PS50095">
    <property type="entry name" value="PLAT"/>
    <property type="match status" value="1"/>
</dbReference>
<dbReference type="InterPro" id="IPR001024">
    <property type="entry name" value="PLAT/LH2_dom"/>
</dbReference>
<dbReference type="Gene3D" id="2.40.180.10">
    <property type="entry name" value="Catalase core domain"/>
    <property type="match status" value="1"/>
</dbReference>
<keyword evidence="4" id="KW-0443">Lipid metabolism</keyword>
<dbReference type="PROSITE" id="PS51393">
    <property type="entry name" value="LIPOXYGENASE_3"/>
    <property type="match status" value="1"/>
</dbReference>
<dbReference type="Pfam" id="PF00305">
    <property type="entry name" value="Lipoxygenase"/>
    <property type="match status" value="1"/>
</dbReference>
<sequence>MGLLISYMGQVVSYVSQAALHVYRPYLLSSSEHHIYVRTGDKRGAGTDANVYVRLYDSDGRQSADITLDVPFRDDLERGNMDVFPCPKLAGFKDIAKIELWRDEKGIWDNWYVDYVMVQHVATKRSFYFPIHRWIRAYQHYVFKEFDSSLPQHDDEQKFRKQELLEKRQTYEFVCHYSGIPTQAKSLPADESFSNEYKWNLVARKVQMLAESAITRRLVKDWESLEDIKNMFKFKHFPLPECVNDWQTDEHFGRQRLTGLNAVAIRLCTEIPDNFAVTDDHVRPFLEGNTIEGAIGKKKLFYVDLKILEGVPTIPDKKVCAPLALFYVREDEAMVPVAIQLHQEKGPGNPVFVPSDPKYTWLLAKMWFNNADAQVHQSNTHLGLTHLIMEGVVVCTHRNLSPSHPMFKLLAPHFLYLIAINTRGLALLIS</sequence>
<evidence type="ECO:0000259" key="6">
    <source>
        <dbReference type="PROSITE" id="PS50095"/>
    </source>
</evidence>
<keyword evidence="1" id="KW-0479">Metal-binding</keyword>
<keyword evidence="3" id="KW-0560">Oxidoreductase</keyword>
<dbReference type="InterPro" id="IPR036392">
    <property type="entry name" value="PLAT/LH2_dom_sf"/>
</dbReference>
<dbReference type="SUPFAM" id="SSF49723">
    <property type="entry name" value="Lipase/lipooxygenase domain (PLAT/LH2 domain)"/>
    <property type="match status" value="1"/>
</dbReference>